<accession>A0ABW6BM75</accession>
<evidence type="ECO:0000313" key="1">
    <source>
        <dbReference type="EMBL" id="MFD2970223.1"/>
    </source>
</evidence>
<evidence type="ECO:0008006" key="3">
    <source>
        <dbReference type="Google" id="ProtNLM"/>
    </source>
</evidence>
<proteinExistence type="predicted"/>
<comment type="caution">
    <text evidence="1">The sequence shown here is derived from an EMBL/GenBank/DDBJ whole genome shotgun (WGS) entry which is preliminary data.</text>
</comment>
<keyword evidence="2" id="KW-1185">Reference proteome</keyword>
<dbReference type="EMBL" id="JBHUPB010000015">
    <property type="protein sequence ID" value="MFD2970223.1"/>
    <property type="molecule type" value="Genomic_DNA"/>
</dbReference>
<organism evidence="1 2">
    <name type="scientific">Sphingobacterium bambusae</name>
    <dbReference type="NCBI Taxonomy" id="662858"/>
    <lineage>
        <taxon>Bacteria</taxon>
        <taxon>Pseudomonadati</taxon>
        <taxon>Bacteroidota</taxon>
        <taxon>Sphingobacteriia</taxon>
        <taxon>Sphingobacteriales</taxon>
        <taxon>Sphingobacteriaceae</taxon>
        <taxon>Sphingobacterium</taxon>
    </lineage>
</organism>
<evidence type="ECO:0000313" key="2">
    <source>
        <dbReference type="Proteomes" id="UP001597525"/>
    </source>
</evidence>
<protein>
    <recommendedName>
        <fullName evidence="3">Lipoprotein</fullName>
    </recommendedName>
</protein>
<sequence length="238" mass="27104">MIKTLVIVGYITVTLSFIGCGGCSKKEAGWASDQMQREVDQISDTHSNNLENMVIKAFKENWGSTTVPTELEKLIEFQNNVSAPEFYVHGFAVTIDDKQGLKSWSEDPTFLEKLHPFAQANGTGSFYAIWHDGTVKPIHEMPIVVFGDEGGTHVVAENIRQLMQLITVDVEVSVEFDKVYFYKDDSYQESRDLEKYLKWLGGAYNLKQIQDPAKIITVAQAQYKQAFDSWFKQYYTID</sequence>
<dbReference type="PROSITE" id="PS51257">
    <property type="entry name" value="PROKAR_LIPOPROTEIN"/>
    <property type="match status" value="1"/>
</dbReference>
<dbReference type="RefSeq" id="WP_320183704.1">
    <property type="nucleotide sequence ID" value="NZ_CP138332.1"/>
</dbReference>
<name>A0ABW6BM75_9SPHI</name>
<dbReference type="Proteomes" id="UP001597525">
    <property type="component" value="Unassembled WGS sequence"/>
</dbReference>
<reference evidence="2" key="1">
    <citation type="journal article" date="2019" name="Int. J. Syst. Evol. Microbiol.">
        <title>The Global Catalogue of Microorganisms (GCM) 10K type strain sequencing project: providing services to taxonomists for standard genome sequencing and annotation.</title>
        <authorList>
            <consortium name="The Broad Institute Genomics Platform"/>
            <consortium name="The Broad Institute Genome Sequencing Center for Infectious Disease"/>
            <person name="Wu L."/>
            <person name="Ma J."/>
        </authorList>
    </citation>
    <scope>NUCLEOTIDE SEQUENCE [LARGE SCALE GENOMIC DNA]</scope>
    <source>
        <strain evidence="2">KCTC 22814</strain>
    </source>
</reference>
<gene>
    <name evidence="1" type="ORF">ACFS7Y_22720</name>
</gene>